<dbReference type="SUPFAM" id="SSF57903">
    <property type="entry name" value="FYVE/PHD zinc finger"/>
    <property type="match status" value="1"/>
</dbReference>
<feature type="domain" description="BTB" evidence="2">
    <location>
        <begin position="412"/>
        <end position="481"/>
    </location>
</feature>
<accession>A0A9P8J028</accession>
<feature type="compositionally biased region" description="Polar residues" evidence="1">
    <location>
        <begin position="62"/>
        <end position="74"/>
    </location>
</feature>
<dbReference type="PROSITE" id="PS50097">
    <property type="entry name" value="BTB"/>
    <property type="match status" value="1"/>
</dbReference>
<feature type="region of interest" description="Disordered" evidence="1">
    <location>
        <begin position="341"/>
        <end position="360"/>
    </location>
</feature>
<evidence type="ECO:0000259" key="2">
    <source>
        <dbReference type="PROSITE" id="PS50097"/>
    </source>
</evidence>
<feature type="compositionally biased region" description="Polar residues" evidence="1">
    <location>
        <begin position="39"/>
        <end position="51"/>
    </location>
</feature>
<reference evidence="3" key="2">
    <citation type="submission" date="2021-08" db="EMBL/GenBank/DDBJ databases">
        <authorList>
            <person name="Gostincar C."/>
            <person name="Sun X."/>
            <person name="Song Z."/>
            <person name="Gunde-Cimerman N."/>
        </authorList>
    </citation>
    <scope>NUCLEOTIDE SEQUENCE</scope>
    <source>
        <strain evidence="3">EXF-9911</strain>
    </source>
</reference>
<dbReference type="InterPro" id="IPR011011">
    <property type="entry name" value="Znf_FYVE_PHD"/>
</dbReference>
<dbReference type="SUPFAM" id="SSF54695">
    <property type="entry name" value="POZ domain"/>
    <property type="match status" value="1"/>
</dbReference>
<feature type="region of interest" description="Disordered" evidence="1">
    <location>
        <begin position="26"/>
        <end position="87"/>
    </location>
</feature>
<sequence>MPLSPPPSSTFEHGRRGQIRRYLQKFTTTIRRGSKNSDAENNIPQSSVETNDAQEHSHDDTLFTNTIDADQLPTTREDPEEQSRPTPPVTIETFRVDRASVYQERVQKLRDRYGMNIAGSDRSTFPATARRVQKSARMRVHRSCHECGVDFGHGIHCRACHHRLCGECPRTPGRGIKEAMAQAREFPFHVVAEESSTSPDLPMTEAPAIVSDHLDVFNTIPSTSKQVSKPSTSLEPILAGNSYLPPLEVDDDVPDSAPFRIAYDFRHGKDKADISISPRSSRHVPYPIATIRDPILRAPSGVQRVYRKPRQRVRYTCHECSTPFQSHNRICGKCAHARCSDCRDRPSHKSHKSRPDPRLVEAVDERLARVGNSVQLRSTDMSTSSAPSQTGGSTGRAVSTPNRWPSRKLFKETVSILVGPNKEKYNPHKDLLCFYSGFFRGAFKGSFKEAAEGKIELPDVNPDIFEAFQVWLYSHSLRDGDNNKDSSKRPQLLPCRTLAQLWVFGDKYEIPLLQNDSTDALLGKLEEENQFDVNVVQIAYQNTLQGSCLRRLAIDFCVFRMGHQPGERTIFKDPDHPNWSAEALVDFARCMSDAWQHKLSWRTLPTRDRCHYHIHADGERC</sequence>
<reference evidence="3" key="1">
    <citation type="journal article" date="2021" name="J Fungi (Basel)">
        <title>Virulence traits and population genomics of the black yeast Aureobasidium melanogenum.</title>
        <authorList>
            <person name="Cernosa A."/>
            <person name="Sun X."/>
            <person name="Gostincar C."/>
            <person name="Fang C."/>
            <person name="Gunde-Cimerman N."/>
            <person name="Song Z."/>
        </authorList>
    </citation>
    <scope>NUCLEOTIDE SEQUENCE</scope>
    <source>
        <strain evidence="3">EXF-9911</strain>
    </source>
</reference>
<dbReference type="InterPro" id="IPR011333">
    <property type="entry name" value="SKP1/BTB/POZ_sf"/>
</dbReference>
<organism evidence="3 4">
    <name type="scientific">Aureobasidium melanogenum</name>
    <name type="common">Aureobasidium pullulans var. melanogenum</name>
    <dbReference type="NCBI Taxonomy" id="46634"/>
    <lineage>
        <taxon>Eukaryota</taxon>
        <taxon>Fungi</taxon>
        <taxon>Dikarya</taxon>
        <taxon>Ascomycota</taxon>
        <taxon>Pezizomycotina</taxon>
        <taxon>Dothideomycetes</taxon>
        <taxon>Dothideomycetidae</taxon>
        <taxon>Dothideales</taxon>
        <taxon>Saccotheciaceae</taxon>
        <taxon>Aureobasidium</taxon>
    </lineage>
</organism>
<dbReference type="Gene3D" id="3.30.710.10">
    <property type="entry name" value="Potassium Channel Kv1.1, Chain A"/>
    <property type="match status" value="1"/>
</dbReference>
<dbReference type="InterPro" id="IPR000210">
    <property type="entry name" value="BTB/POZ_dom"/>
</dbReference>
<protein>
    <recommendedName>
        <fullName evidence="2">BTB domain-containing protein</fullName>
    </recommendedName>
</protein>
<dbReference type="PANTHER" id="PTHR47843">
    <property type="entry name" value="BTB DOMAIN-CONTAINING PROTEIN-RELATED"/>
    <property type="match status" value="1"/>
</dbReference>
<evidence type="ECO:0000313" key="3">
    <source>
        <dbReference type="EMBL" id="KAG9673262.1"/>
    </source>
</evidence>
<name>A0A9P8J028_AURME</name>
<proteinExistence type="predicted"/>
<dbReference type="SMART" id="SM00225">
    <property type="entry name" value="BTB"/>
    <property type="match status" value="1"/>
</dbReference>
<evidence type="ECO:0000256" key="1">
    <source>
        <dbReference type="SAM" id="MobiDB-lite"/>
    </source>
</evidence>
<dbReference type="Pfam" id="PF00651">
    <property type="entry name" value="BTB"/>
    <property type="match status" value="1"/>
</dbReference>
<evidence type="ECO:0000313" key="4">
    <source>
        <dbReference type="Proteomes" id="UP000779574"/>
    </source>
</evidence>
<dbReference type="Proteomes" id="UP000779574">
    <property type="component" value="Unassembled WGS sequence"/>
</dbReference>
<dbReference type="CDD" id="cd18186">
    <property type="entry name" value="BTB_POZ_ZBTB_KLHL-like"/>
    <property type="match status" value="1"/>
</dbReference>
<feature type="non-terminal residue" evidence="3">
    <location>
        <position position="621"/>
    </location>
</feature>
<feature type="region of interest" description="Disordered" evidence="1">
    <location>
        <begin position="373"/>
        <end position="403"/>
    </location>
</feature>
<gene>
    <name evidence="3" type="ORF">KCU76_g16539</name>
</gene>
<dbReference type="PANTHER" id="PTHR47843:SF2">
    <property type="entry name" value="BTB DOMAIN-CONTAINING PROTEIN"/>
    <property type="match status" value="1"/>
</dbReference>
<comment type="caution">
    <text evidence="3">The sequence shown here is derived from an EMBL/GenBank/DDBJ whole genome shotgun (WGS) entry which is preliminary data.</text>
</comment>
<dbReference type="OrthoDB" id="5370011at2759"/>
<dbReference type="AlphaFoldDB" id="A0A9P8J028"/>
<dbReference type="EMBL" id="JAHFXF010001197">
    <property type="protein sequence ID" value="KAG9673262.1"/>
    <property type="molecule type" value="Genomic_DNA"/>
</dbReference>